<protein>
    <submittedName>
        <fullName evidence="1">Uncharacterized protein</fullName>
    </submittedName>
</protein>
<accession>A0ACC1RDR2</accession>
<evidence type="ECO:0000313" key="2">
    <source>
        <dbReference type="Proteomes" id="UP001148629"/>
    </source>
</evidence>
<dbReference type="Proteomes" id="UP001148629">
    <property type="component" value="Unassembled WGS sequence"/>
</dbReference>
<reference evidence="1" key="1">
    <citation type="submission" date="2022-08" db="EMBL/GenBank/DDBJ databases">
        <title>Genome Sequence of Fusarium decemcellulare.</title>
        <authorList>
            <person name="Buettner E."/>
        </authorList>
    </citation>
    <scope>NUCLEOTIDE SEQUENCE</scope>
    <source>
        <strain evidence="1">Babe19</strain>
    </source>
</reference>
<comment type="caution">
    <text evidence="1">The sequence shown here is derived from an EMBL/GenBank/DDBJ whole genome shotgun (WGS) entry which is preliminary data.</text>
</comment>
<name>A0ACC1RDR2_9HYPO</name>
<sequence>MAPQMSLVAQRASPAHHVTQPFSISPSAGSVESSYTEEMNVLASDGAFGIGHVTGACWGTIGTGGAKSSRCGGKEVYEVPLCAACVVESEVDGVREESVIVQTGLRRVERVDGGLTRRRWEAKEGEKRGLTSSTVRASSHKSSGDGTAGEEAKACNTATKPTDPSDSVIWVDIFDPINGPSFKPSPLKPIPLFMQRPPNPAVVAQHQPHPADVHLQTPPPLSKSASAPCSVYPPASSVTSLRLRTHNTSQPTVPIPAGPAYRSPTPSRGHDARLPPAPPSEYITDTGSLDLRHKQAFTLVKEEPLKRPSSRLAP</sequence>
<keyword evidence="2" id="KW-1185">Reference proteome</keyword>
<evidence type="ECO:0000313" key="1">
    <source>
        <dbReference type="EMBL" id="KAJ3513071.1"/>
    </source>
</evidence>
<proteinExistence type="predicted"/>
<organism evidence="1 2">
    <name type="scientific">Fusarium decemcellulare</name>
    <dbReference type="NCBI Taxonomy" id="57161"/>
    <lineage>
        <taxon>Eukaryota</taxon>
        <taxon>Fungi</taxon>
        <taxon>Dikarya</taxon>
        <taxon>Ascomycota</taxon>
        <taxon>Pezizomycotina</taxon>
        <taxon>Sordariomycetes</taxon>
        <taxon>Hypocreomycetidae</taxon>
        <taxon>Hypocreales</taxon>
        <taxon>Nectriaceae</taxon>
        <taxon>Fusarium</taxon>
        <taxon>Fusarium decemcellulare species complex</taxon>
    </lineage>
</organism>
<dbReference type="EMBL" id="JANRMS010003970">
    <property type="protein sequence ID" value="KAJ3513071.1"/>
    <property type="molecule type" value="Genomic_DNA"/>
</dbReference>
<gene>
    <name evidence="1" type="ORF">NM208_g15236</name>
</gene>